<dbReference type="GO" id="GO:0006882">
    <property type="term" value="P:intracellular zinc ion homeostasis"/>
    <property type="evidence" value="ECO:0007669"/>
    <property type="project" value="TreeGrafter"/>
</dbReference>
<dbReference type="EMBL" id="KZ345843">
    <property type="protein sequence ID" value="PIO71797.1"/>
    <property type="molecule type" value="Genomic_DNA"/>
</dbReference>
<name>A0A2G9UNL0_TELCI</name>
<dbReference type="PANTHER" id="PTHR45820">
    <property type="entry name" value="FI23527P1"/>
    <property type="match status" value="1"/>
</dbReference>
<gene>
    <name evidence="4" type="ORF">TELCIR_06299</name>
</gene>
<keyword evidence="2" id="KW-0862">Zinc</keyword>
<evidence type="ECO:0000313" key="5">
    <source>
        <dbReference type="Proteomes" id="UP000230423"/>
    </source>
</evidence>
<evidence type="ECO:0000256" key="1">
    <source>
        <dbReference type="ARBA" id="ARBA00008873"/>
    </source>
</evidence>
<evidence type="ECO:0000256" key="2">
    <source>
        <dbReference type="ARBA" id="ARBA00022833"/>
    </source>
</evidence>
<accession>A0A2G9UNL0</accession>
<dbReference type="GO" id="GO:0005385">
    <property type="term" value="F:zinc ion transmembrane transporter activity"/>
    <property type="evidence" value="ECO:0007669"/>
    <property type="project" value="TreeGrafter"/>
</dbReference>
<proteinExistence type="inferred from homology"/>
<protein>
    <submittedName>
        <fullName evidence="4">Uncharacterized protein</fullName>
    </submittedName>
</protein>
<feature type="region of interest" description="Disordered" evidence="3">
    <location>
        <begin position="1"/>
        <end position="76"/>
    </location>
</feature>
<organism evidence="4 5">
    <name type="scientific">Teladorsagia circumcincta</name>
    <name type="common">Brown stomach worm</name>
    <name type="synonym">Ostertagia circumcincta</name>
    <dbReference type="NCBI Taxonomy" id="45464"/>
    <lineage>
        <taxon>Eukaryota</taxon>
        <taxon>Metazoa</taxon>
        <taxon>Ecdysozoa</taxon>
        <taxon>Nematoda</taxon>
        <taxon>Chromadorea</taxon>
        <taxon>Rhabditida</taxon>
        <taxon>Rhabditina</taxon>
        <taxon>Rhabditomorpha</taxon>
        <taxon>Strongyloidea</taxon>
        <taxon>Trichostrongylidae</taxon>
        <taxon>Teladorsagia</taxon>
    </lineage>
</organism>
<evidence type="ECO:0000313" key="4">
    <source>
        <dbReference type="EMBL" id="PIO71797.1"/>
    </source>
</evidence>
<evidence type="ECO:0000256" key="3">
    <source>
        <dbReference type="SAM" id="MobiDB-lite"/>
    </source>
</evidence>
<feature type="compositionally biased region" description="Acidic residues" evidence="3">
    <location>
        <begin position="47"/>
        <end position="60"/>
    </location>
</feature>
<dbReference type="Proteomes" id="UP000230423">
    <property type="component" value="Unassembled WGS sequence"/>
</dbReference>
<dbReference type="OrthoDB" id="29444at2759"/>
<dbReference type="GO" id="GO:0010312">
    <property type="term" value="P:detoxification of zinc ion"/>
    <property type="evidence" value="ECO:0007669"/>
    <property type="project" value="TreeGrafter"/>
</dbReference>
<dbReference type="PANTHER" id="PTHR45820:SF4">
    <property type="entry name" value="ZINC TRANSPORTER 63C, ISOFORM F"/>
    <property type="match status" value="1"/>
</dbReference>
<comment type="similarity">
    <text evidence="1">Belongs to the cation diffusion facilitator (CDF) transporter (TC 2.A.4) family. SLC30A subfamily.</text>
</comment>
<reference evidence="4 5" key="1">
    <citation type="submission" date="2015-09" db="EMBL/GenBank/DDBJ databases">
        <title>Draft genome of the parasitic nematode Teladorsagia circumcincta isolate WARC Sus (inbred).</title>
        <authorList>
            <person name="Mitreva M."/>
        </authorList>
    </citation>
    <scope>NUCLEOTIDE SEQUENCE [LARGE SCALE GENOMIC DNA]</scope>
    <source>
        <strain evidence="4 5">S</strain>
    </source>
</reference>
<sequence length="178" mass="19139">MIGIGMFHGGHGHSHGGGGHGHSHGEIQKSSKSKNESASFVKKSDEEAKDADDDEFDSDSDPAFVTRPGRSRSRIGQDCSHNIRGVAGVQSTCAWTLVGNRHLATAEIEFCTPASFDTAAPKIRKVFHKHGIHSLTIQPIFSSNTCSNVSPLPTHTLDVIKEDVNNSVDTPLLNESQQ</sequence>
<feature type="compositionally biased region" description="Basic and acidic residues" evidence="3">
    <location>
        <begin position="23"/>
        <end position="35"/>
    </location>
</feature>
<dbReference type="AlphaFoldDB" id="A0A2G9UNL0"/>
<dbReference type="GO" id="GO:0016020">
    <property type="term" value="C:membrane"/>
    <property type="evidence" value="ECO:0007669"/>
    <property type="project" value="TreeGrafter"/>
</dbReference>
<keyword evidence="5" id="KW-1185">Reference proteome</keyword>